<dbReference type="InterPro" id="IPR017853">
    <property type="entry name" value="GH"/>
</dbReference>
<dbReference type="Pfam" id="PF00128">
    <property type="entry name" value="Alpha-amylase"/>
    <property type="match status" value="1"/>
</dbReference>
<evidence type="ECO:0000313" key="2">
    <source>
        <dbReference type="EMBL" id="AIC28635.1"/>
    </source>
</evidence>
<dbReference type="HOGENOM" id="CLU_2495677_0_0_5"/>
<dbReference type="KEGG" id="rei:IE4771_CH03555"/>
<sequence>MQWSAAPYGGFSTGVPWIEVNPNYSKVNAEAAIRDEKSIWNHYRKLIALRKTHPLIVYGEYGSWLDQHPNVFVYTRTIDSDDQRNH</sequence>
<dbReference type="InterPro" id="IPR006047">
    <property type="entry name" value="GH13_cat_dom"/>
</dbReference>
<dbReference type="Gene3D" id="3.20.20.80">
    <property type="entry name" value="Glycosidases"/>
    <property type="match status" value="1"/>
</dbReference>
<evidence type="ECO:0000259" key="1">
    <source>
        <dbReference type="Pfam" id="PF00128"/>
    </source>
</evidence>
<proteinExistence type="predicted"/>
<dbReference type="RefSeq" id="WP_038690800.1">
    <property type="nucleotide sequence ID" value="NZ_CP006986.1"/>
</dbReference>
<dbReference type="SUPFAM" id="SSF51445">
    <property type="entry name" value="(Trans)glycosidases"/>
    <property type="match status" value="1"/>
</dbReference>
<dbReference type="Proteomes" id="UP000027180">
    <property type="component" value="Chromosome"/>
</dbReference>
<gene>
    <name evidence="2" type="ORF">IE4771_CH03555</name>
</gene>
<dbReference type="GO" id="GO:0005975">
    <property type="term" value="P:carbohydrate metabolic process"/>
    <property type="evidence" value="ECO:0007669"/>
    <property type="project" value="InterPro"/>
</dbReference>
<dbReference type="AlphaFoldDB" id="A0A060I9G6"/>
<accession>A0A060I9G6</accession>
<dbReference type="EMBL" id="CP006986">
    <property type="protein sequence ID" value="AIC28635.1"/>
    <property type="molecule type" value="Genomic_DNA"/>
</dbReference>
<organism evidence="2 3">
    <name type="scientific">Rhizobium etli bv. mimosae str. IE4771</name>
    <dbReference type="NCBI Taxonomy" id="1432050"/>
    <lineage>
        <taxon>Bacteria</taxon>
        <taxon>Pseudomonadati</taxon>
        <taxon>Pseudomonadota</taxon>
        <taxon>Alphaproteobacteria</taxon>
        <taxon>Hyphomicrobiales</taxon>
        <taxon>Rhizobiaceae</taxon>
        <taxon>Rhizobium/Agrobacterium group</taxon>
        <taxon>Rhizobium</taxon>
    </lineage>
</organism>
<name>A0A060I9G6_RHIET</name>
<reference evidence="2 3" key="1">
    <citation type="submission" date="2013-12" db="EMBL/GenBank/DDBJ databases">
        <title>Complete genome sequence of Rhizobium etli bv. mimosae IE4771.</title>
        <authorList>
            <person name="Bustos P."/>
            <person name="Santamaria R.I."/>
            <person name="Lozano L."/>
            <person name="Ormeno-Orrillo E."/>
            <person name="Rogel M.A."/>
            <person name="Romero D."/>
            <person name="Cevallos M.A."/>
            <person name="Martinez-Romero E."/>
            <person name="Gonzalez V."/>
        </authorList>
    </citation>
    <scope>NUCLEOTIDE SEQUENCE [LARGE SCALE GENOMIC DNA]</scope>
    <source>
        <strain evidence="2 3">IE4771</strain>
    </source>
</reference>
<feature type="domain" description="Glycosyl hydrolase family 13 catalytic" evidence="1">
    <location>
        <begin position="1"/>
        <end position="59"/>
    </location>
</feature>
<evidence type="ECO:0000313" key="3">
    <source>
        <dbReference type="Proteomes" id="UP000027180"/>
    </source>
</evidence>
<protein>
    <submittedName>
        <fullName evidence="2">Alpha amylase domain-containing protein</fullName>
    </submittedName>
</protein>